<reference evidence="2" key="1">
    <citation type="journal article" date="2015" name="Nat. Genet.">
        <title>The genome and transcriptome of the zoonotic hookworm Ancylostoma ceylanicum identify infection-specific gene families.</title>
        <authorList>
            <person name="Schwarz E.M."/>
            <person name="Hu Y."/>
            <person name="Antoshechkin I."/>
            <person name="Miller M.M."/>
            <person name="Sternberg P.W."/>
            <person name="Aroian R.V."/>
        </authorList>
    </citation>
    <scope>NUCLEOTIDE SEQUENCE</scope>
    <source>
        <strain evidence="2">HY135</strain>
    </source>
</reference>
<evidence type="ECO:0000313" key="1">
    <source>
        <dbReference type="EMBL" id="EYC11945.1"/>
    </source>
</evidence>
<keyword evidence="2" id="KW-1185">Reference proteome</keyword>
<dbReference type="EMBL" id="JARK01001385">
    <property type="protein sequence ID" value="EYC11945.1"/>
    <property type="molecule type" value="Genomic_DNA"/>
</dbReference>
<protein>
    <recommendedName>
        <fullName evidence="3">Proteasome activator Blm10 mid region domain-containing protein</fullName>
    </recommendedName>
</protein>
<evidence type="ECO:0008006" key="3">
    <source>
        <dbReference type="Google" id="ProtNLM"/>
    </source>
</evidence>
<accession>A0A016U9V1</accession>
<gene>
    <name evidence="1" type="primary">Acey_s0049.g1867</name>
    <name evidence="1" type="synonym">Acey-F25G6.9</name>
    <name evidence="1" type="ORF">Y032_0049g1867</name>
</gene>
<dbReference type="AlphaFoldDB" id="A0A016U9V1"/>
<dbReference type="Proteomes" id="UP000024635">
    <property type="component" value="Unassembled WGS sequence"/>
</dbReference>
<organism evidence="1 2">
    <name type="scientific">Ancylostoma ceylanicum</name>
    <dbReference type="NCBI Taxonomy" id="53326"/>
    <lineage>
        <taxon>Eukaryota</taxon>
        <taxon>Metazoa</taxon>
        <taxon>Ecdysozoa</taxon>
        <taxon>Nematoda</taxon>
        <taxon>Chromadorea</taxon>
        <taxon>Rhabditida</taxon>
        <taxon>Rhabditina</taxon>
        <taxon>Rhabditomorpha</taxon>
        <taxon>Strongyloidea</taxon>
        <taxon>Ancylostomatidae</taxon>
        <taxon>Ancylostomatinae</taxon>
        <taxon>Ancylostoma</taxon>
    </lineage>
</organism>
<evidence type="ECO:0000313" key="2">
    <source>
        <dbReference type="Proteomes" id="UP000024635"/>
    </source>
</evidence>
<dbReference type="OrthoDB" id="5854820at2759"/>
<comment type="caution">
    <text evidence="1">The sequence shown here is derived from an EMBL/GenBank/DDBJ whole genome shotgun (WGS) entry which is preliminary data.</text>
</comment>
<name>A0A016U9V1_9BILA</name>
<proteinExistence type="predicted"/>
<sequence>MHFRNVMLSIFGYCAMDLPLHQRLDKLIDLMSIGKVMLSTQKPVAHISAVLNLVLTLVCSMPADIPMNWLSPEVVDLLYARWRYYWRKMMKKSEFCKLYDVITAFLFPCFLLEDLAKPLANAVRGMLLYVLSSQPDTVRPYLEDKAIYWEKLLM</sequence>